<keyword evidence="3 5" id="KW-0521">NADP</keyword>
<comment type="function">
    <text evidence="5">Catalyzes the NADPH-dependent reduction of 7-cyano-7-deazaguanine (preQ0) to 7-aminomethyl-7-deazaguanine (preQ1).</text>
</comment>
<dbReference type="Proteomes" id="UP000001231">
    <property type="component" value="Chromosome"/>
</dbReference>
<dbReference type="GO" id="GO:0008616">
    <property type="term" value="P:tRNA queuosine(34) biosynthetic process"/>
    <property type="evidence" value="ECO:0007669"/>
    <property type="project" value="UniProtKB-UniRule"/>
</dbReference>
<evidence type="ECO:0000256" key="1">
    <source>
        <dbReference type="ARBA" id="ARBA00022490"/>
    </source>
</evidence>
<feature type="binding site" evidence="5">
    <location>
        <begin position="84"/>
        <end position="86"/>
    </location>
    <ligand>
        <name>substrate</name>
    </ligand>
</feature>
<dbReference type="STRING" id="523791.Kkor_0725"/>
<proteinExistence type="inferred from homology"/>
<dbReference type="eggNOG" id="COG2904">
    <property type="taxonomic scope" value="Bacteria"/>
</dbReference>
<accession>C7RA26</accession>
<dbReference type="PANTHER" id="PTHR34354:SF1">
    <property type="entry name" value="NADPH-DEPENDENT 7-CYANO-7-DEAZAGUANINE REDUCTASE"/>
    <property type="match status" value="1"/>
</dbReference>
<dbReference type="OrthoDB" id="9789995at2"/>
<evidence type="ECO:0000259" key="6">
    <source>
        <dbReference type="Pfam" id="PF14819"/>
    </source>
</evidence>
<dbReference type="eggNOG" id="COG0780">
    <property type="taxonomic scope" value="Bacteria"/>
</dbReference>
<dbReference type="GO" id="GO:0005737">
    <property type="term" value="C:cytoplasm"/>
    <property type="evidence" value="ECO:0007669"/>
    <property type="project" value="UniProtKB-SubCell"/>
</dbReference>
<evidence type="ECO:0000313" key="7">
    <source>
        <dbReference type="EMBL" id="ACV26145.1"/>
    </source>
</evidence>
<dbReference type="PANTHER" id="PTHR34354">
    <property type="entry name" value="NADPH-DEPENDENT 7-CYANO-7-DEAZAGUANINE REDUCTASE"/>
    <property type="match status" value="1"/>
</dbReference>
<organism evidence="7 8">
    <name type="scientific">Kangiella koreensis (strain DSM 16069 / JCM 12317 / KCTC 12182 / SW-125)</name>
    <dbReference type="NCBI Taxonomy" id="523791"/>
    <lineage>
        <taxon>Bacteria</taxon>
        <taxon>Pseudomonadati</taxon>
        <taxon>Pseudomonadota</taxon>
        <taxon>Gammaproteobacteria</taxon>
        <taxon>Kangiellales</taxon>
        <taxon>Kangiellaceae</taxon>
        <taxon>Kangiella</taxon>
    </lineage>
</organism>
<dbReference type="FunCoup" id="C7RA26">
    <property type="interactions" value="92"/>
</dbReference>
<feature type="binding site" evidence="5">
    <location>
        <begin position="86"/>
        <end position="87"/>
    </location>
    <ligand>
        <name>NADPH</name>
        <dbReference type="ChEBI" id="CHEBI:57783"/>
    </ligand>
</feature>
<comment type="catalytic activity">
    <reaction evidence="5">
        <text>7-aminomethyl-7-carbaguanine + 2 NADP(+) = 7-cyano-7-carbaguanine + 2 NADPH + 3 H(+)</text>
        <dbReference type="Rhea" id="RHEA:13409"/>
        <dbReference type="ChEBI" id="CHEBI:15378"/>
        <dbReference type="ChEBI" id="CHEBI:45075"/>
        <dbReference type="ChEBI" id="CHEBI:57783"/>
        <dbReference type="ChEBI" id="CHEBI:58349"/>
        <dbReference type="ChEBI" id="CHEBI:58703"/>
        <dbReference type="EC" id="1.7.1.13"/>
    </reaction>
</comment>
<evidence type="ECO:0000256" key="3">
    <source>
        <dbReference type="ARBA" id="ARBA00022857"/>
    </source>
</evidence>
<evidence type="ECO:0000256" key="2">
    <source>
        <dbReference type="ARBA" id="ARBA00022785"/>
    </source>
</evidence>
<protein>
    <recommendedName>
        <fullName evidence="5">NADPH-dependent 7-cyano-7-deazaguanine reductase</fullName>
        <ecNumber evidence="5">1.7.1.13</ecNumber>
    </recommendedName>
    <alternativeName>
        <fullName evidence="5">7-cyano-7-carbaguanine reductase</fullName>
    </alternativeName>
    <alternativeName>
        <fullName evidence="5">NADPH-dependent nitrile oxidoreductase</fullName>
    </alternativeName>
    <alternativeName>
        <fullName evidence="5">PreQ(0) reductase</fullName>
    </alternativeName>
</protein>
<feature type="active site" description="Thioimide intermediate" evidence="5">
    <location>
        <position position="185"/>
    </location>
</feature>
<dbReference type="UniPathway" id="UPA00392"/>
<feature type="domain" description="NADPH-dependent 7-cyano-7-deazaguanine reductase N-terminal" evidence="6">
    <location>
        <begin position="18"/>
        <end position="127"/>
    </location>
</feature>
<dbReference type="Gene3D" id="3.30.1130.10">
    <property type="match status" value="2"/>
</dbReference>
<feature type="binding site" evidence="5">
    <location>
        <begin position="224"/>
        <end position="225"/>
    </location>
    <ligand>
        <name>substrate</name>
    </ligand>
</feature>
<dbReference type="RefSeq" id="WP_012800659.1">
    <property type="nucleotide sequence ID" value="NC_013166.1"/>
</dbReference>
<gene>
    <name evidence="5" type="primary">queF</name>
    <name evidence="7" type="ordered locus">Kkor_0725</name>
</gene>
<dbReference type="HAMAP" id="MF_00817">
    <property type="entry name" value="QueF_type2"/>
    <property type="match status" value="1"/>
</dbReference>
<dbReference type="InterPro" id="IPR029139">
    <property type="entry name" value="QueF_N"/>
</dbReference>
<reference evidence="7 8" key="1">
    <citation type="journal article" date="2009" name="Stand. Genomic Sci.">
        <title>Complete genome sequence of Kangiella koreensis type strain (SW-125).</title>
        <authorList>
            <person name="Han C."/>
            <person name="Sikorski J."/>
            <person name="Lapidus A."/>
            <person name="Nolan M."/>
            <person name="Glavina Del Rio T."/>
            <person name="Tice H."/>
            <person name="Cheng J.F."/>
            <person name="Lucas S."/>
            <person name="Chen F."/>
            <person name="Copeland A."/>
            <person name="Ivanova N."/>
            <person name="Mavromatis K."/>
            <person name="Ovchinnikova G."/>
            <person name="Pati A."/>
            <person name="Bruce D."/>
            <person name="Goodwin L."/>
            <person name="Pitluck S."/>
            <person name="Chen A."/>
            <person name="Palaniappan K."/>
            <person name="Land M."/>
            <person name="Hauser L."/>
            <person name="Chang Y.J."/>
            <person name="Jeffries C.D."/>
            <person name="Chain P."/>
            <person name="Saunders E."/>
            <person name="Brettin T."/>
            <person name="Goker M."/>
            <person name="Tindall B.J."/>
            <person name="Bristow J."/>
            <person name="Eisen J.A."/>
            <person name="Markowitz V."/>
            <person name="Hugenholtz P."/>
            <person name="Kyrpides N.C."/>
            <person name="Klenk H.P."/>
            <person name="Detter J.C."/>
        </authorList>
    </citation>
    <scope>NUCLEOTIDE SEQUENCE [LARGE SCALE GENOMIC DNA]</scope>
    <source>
        <strain evidence="8">DSM 16069 / KCTC 12182 / SW-125</strain>
    </source>
</reference>
<dbReference type="InParanoid" id="C7RA26"/>
<feature type="active site" description="Proton donor" evidence="5">
    <location>
        <position position="192"/>
    </location>
</feature>
<comment type="pathway">
    <text evidence="5">tRNA modification; tRNA-queuosine biosynthesis.</text>
</comment>
<dbReference type="PIRSF" id="PIRSF004750">
    <property type="entry name" value="Nitrile_oxidored_YqcD_prd"/>
    <property type="match status" value="1"/>
</dbReference>
<keyword evidence="2 5" id="KW-0671">Queuosine biosynthesis</keyword>
<keyword evidence="4 5" id="KW-0560">Oxidoreductase</keyword>
<dbReference type="KEGG" id="kko:Kkor_0725"/>
<evidence type="ECO:0000313" key="8">
    <source>
        <dbReference type="Proteomes" id="UP000001231"/>
    </source>
</evidence>
<dbReference type="Pfam" id="PF14489">
    <property type="entry name" value="QueF"/>
    <property type="match status" value="1"/>
</dbReference>
<comment type="subcellular location">
    <subcellularLocation>
        <location evidence="5">Cytoplasm</location>
    </subcellularLocation>
</comment>
<keyword evidence="1 5" id="KW-0963">Cytoplasm</keyword>
<dbReference type="InterPro" id="IPR016428">
    <property type="entry name" value="QueF_type2"/>
</dbReference>
<dbReference type="EMBL" id="CP001707">
    <property type="protein sequence ID" value="ACV26145.1"/>
    <property type="molecule type" value="Genomic_DNA"/>
</dbReference>
<dbReference type="EC" id="1.7.1.13" evidence="5"/>
<comment type="subunit">
    <text evidence="5">Homodimer.</text>
</comment>
<evidence type="ECO:0000256" key="4">
    <source>
        <dbReference type="ARBA" id="ARBA00023002"/>
    </source>
</evidence>
<dbReference type="InterPro" id="IPR050084">
    <property type="entry name" value="NADPH_dep_7-cyano-7-deazaG_red"/>
</dbReference>
<dbReference type="InterPro" id="IPR043133">
    <property type="entry name" value="GTP-CH-I_C/QueF"/>
</dbReference>
<dbReference type="InterPro" id="IPR029500">
    <property type="entry name" value="QueF"/>
</dbReference>
<dbReference type="HOGENOM" id="CLU_054738_0_0_6"/>
<dbReference type="NCBIfam" id="TIGR03138">
    <property type="entry name" value="QueF"/>
    <property type="match status" value="1"/>
</dbReference>
<dbReference type="GO" id="GO:0033739">
    <property type="term" value="F:preQ1 synthase activity"/>
    <property type="evidence" value="ECO:0007669"/>
    <property type="project" value="UniProtKB-UniRule"/>
</dbReference>
<dbReference type="AlphaFoldDB" id="C7RA26"/>
<keyword evidence="8" id="KW-1185">Reference proteome</keyword>
<dbReference type="Pfam" id="PF14819">
    <property type="entry name" value="QueF_N"/>
    <property type="match status" value="1"/>
</dbReference>
<sequence length="278" mass="32352">MQNNDTTNQIPLGKQVEYPSQYQPELLFPVARQLKRVEIDIQGQLPFHGTDIWNAYELSWLNAKGKPQVAIAVFEFDCTSTNIIESKSFKLYLNSLNQSRFADWQAVEKTVTNDLSKAAETSVSVRLFKVEEYNLSVPVKEWQGILLDDLDIEINDYQYQPELLKLQSDEVVSESLYSHLLKSNCLITSQPDWASILIEYKGPKIHQESLLKYLISFRNHNEFHEQCVERVFTDIMRYCKPSELTVYARYTRRGGLDINPWRSNVSGKICHNQRHARQ</sequence>
<feature type="binding site" evidence="5">
    <location>
        <begin position="253"/>
        <end position="254"/>
    </location>
    <ligand>
        <name>NADPH</name>
        <dbReference type="ChEBI" id="CHEBI:57783"/>
    </ligand>
</feature>
<dbReference type="SUPFAM" id="SSF55620">
    <property type="entry name" value="Tetrahydrobiopterin biosynthesis enzymes-like"/>
    <property type="match status" value="1"/>
</dbReference>
<evidence type="ECO:0000256" key="5">
    <source>
        <dbReference type="HAMAP-Rule" id="MF_00817"/>
    </source>
</evidence>
<comment type="similarity">
    <text evidence="5">Belongs to the GTP cyclohydrolase I family. QueF type 2 subfamily.</text>
</comment>
<name>C7RA26_KANKD</name>